<protein>
    <recommendedName>
        <fullName evidence="1">DUF6532 domain-containing protein</fullName>
    </recommendedName>
</protein>
<dbReference type="Proteomes" id="UP000717328">
    <property type="component" value="Unassembled WGS sequence"/>
</dbReference>
<comment type="caution">
    <text evidence="2">The sequence shown here is derived from an EMBL/GenBank/DDBJ whole genome shotgun (WGS) entry which is preliminary data.</text>
</comment>
<dbReference type="OrthoDB" id="3028721at2759"/>
<accession>A0A9P7GNR6</accession>
<proteinExistence type="predicted"/>
<evidence type="ECO:0000259" key="1">
    <source>
        <dbReference type="Pfam" id="PF20149"/>
    </source>
</evidence>
<feature type="domain" description="DUF6532" evidence="1">
    <location>
        <begin position="17"/>
        <end position="65"/>
    </location>
</feature>
<keyword evidence="3" id="KW-1185">Reference proteome</keyword>
<gene>
    <name evidence="2" type="ORF">H0H81_008318</name>
</gene>
<dbReference type="EMBL" id="JABCKI010000023">
    <property type="protein sequence ID" value="KAG5654009.1"/>
    <property type="molecule type" value="Genomic_DNA"/>
</dbReference>
<name>A0A9P7GNR6_9AGAR</name>
<evidence type="ECO:0000313" key="2">
    <source>
        <dbReference type="EMBL" id="KAG5654009.1"/>
    </source>
</evidence>
<dbReference type="InterPro" id="IPR045341">
    <property type="entry name" value="DUF6532"/>
</dbReference>
<organism evidence="2 3">
    <name type="scientific">Sphagnurus paluster</name>
    <dbReference type="NCBI Taxonomy" id="117069"/>
    <lineage>
        <taxon>Eukaryota</taxon>
        <taxon>Fungi</taxon>
        <taxon>Dikarya</taxon>
        <taxon>Basidiomycota</taxon>
        <taxon>Agaricomycotina</taxon>
        <taxon>Agaricomycetes</taxon>
        <taxon>Agaricomycetidae</taxon>
        <taxon>Agaricales</taxon>
        <taxon>Tricholomatineae</taxon>
        <taxon>Lyophyllaceae</taxon>
        <taxon>Sphagnurus</taxon>
    </lineage>
</organism>
<reference evidence="2" key="2">
    <citation type="submission" date="2021-10" db="EMBL/GenBank/DDBJ databases">
        <title>Phylogenomics reveals ancestral predisposition of the termite-cultivated fungus Termitomyces towards a domesticated lifestyle.</title>
        <authorList>
            <person name="Auxier B."/>
            <person name="Grum-Grzhimaylo A."/>
            <person name="Cardenas M.E."/>
            <person name="Lodge J.D."/>
            <person name="Laessoe T."/>
            <person name="Pedersen O."/>
            <person name="Smith M.E."/>
            <person name="Kuyper T.W."/>
            <person name="Franco-Molano E.A."/>
            <person name="Baroni T.J."/>
            <person name="Aanen D.K."/>
        </authorList>
    </citation>
    <scope>NUCLEOTIDE SEQUENCE</scope>
    <source>
        <strain evidence="2">D49</strain>
    </source>
</reference>
<reference evidence="2" key="1">
    <citation type="submission" date="2021-02" db="EMBL/GenBank/DDBJ databases">
        <authorList>
            <person name="Nieuwenhuis M."/>
            <person name="Van De Peppel L.J.J."/>
        </authorList>
    </citation>
    <scope>NUCLEOTIDE SEQUENCE</scope>
    <source>
        <strain evidence="2">D49</strain>
    </source>
</reference>
<dbReference type="Pfam" id="PF20149">
    <property type="entry name" value="DUF6532"/>
    <property type="match status" value="1"/>
</dbReference>
<evidence type="ECO:0000313" key="3">
    <source>
        <dbReference type="Proteomes" id="UP000717328"/>
    </source>
</evidence>
<sequence length="113" mass="12608">MSRFTSSIKTGPQSLEYELPVPMVCTIATAAHASITDWNTGFLKKSEFNADEFEDVYRGHEMFLSNIRNDRPAAYHRLMADLYKEVSNAHGGHSAAEIANNAMAILDLDNMPE</sequence>
<dbReference type="AlphaFoldDB" id="A0A9P7GNR6"/>